<proteinExistence type="predicted"/>
<dbReference type="Proteomes" id="UP000239068">
    <property type="component" value="Unassembled WGS sequence"/>
</dbReference>
<reference evidence="2 3" key="1">
    <citation type="submission" date="2016-12" db="EMBL/GenBank/DDBJ databases">
        <title>Trade-off between light-utilization and light-protection in marine flavobacteria.</title>
        <authorList>
            <person name="Kumagai Y."/>
            <person name="Yoshizawa S."/>
            <person name="Kogure K."/>
            <person name="Iwasaki W."/>
        </authorList>
    </citation>
    <scope>NUCLEOTIDE SEQUENCE [LARGE SCALE GENOMIC DNA]</scope>
    <source>
        <strain evidence="2 3">ATCC 43844</strain>
    </source>
</reference>
<dbReference type="Pfam" id="PF12867">
    <property type="entry name" value="DinB_2"/>
    <property type="match status" value="1"/>
</dbReference>
<dbReference type="EMBL" id="MSCM01000001">
    <property type="protein sequence ID" value="PQJ81557.1"/>
    <property type="molecule type" value="Genomic_DNA"/>
</dbReference>
<dbReference type="AlphaFoldDB" id="A0A2S7WVH4"/>
<gene>
    <name evidence="2" type="ORF">BTO16_02780</name>
</gene>
<dbReference type="Gene3D" id="1.20.120.450">
    <property type="entry name" value="dinb family like domain"/>
    <property type="match status" value="1"/>
</dbReference>
<dbReference type="InterPro" id="IPR024775">
    <property type="entry name" value="DinB-like"/>
</dbReference>
<dbReference type="InterPro" id="IPR034660">
    <property type="entry name" value="DinB/YfiT-like"/>
</dbReference>
<comment type="caution">
    <text evidence="2">The sequence shown here is derived from an EMBL/GenBank/DDBJ whole genome shotgun (WGS) entry which is preliminary data.</text>
</comment>
<evidence type="ECO:0000259" key="1">
    <source>
        <dbReference type="Pfam" id="PF12867"/>
    </source>
</evidence>
<name>A0A2S7WVH4_9FLAO</name>
<organism evidence="2 3">
    <name type="scientific">Polaribacter glomeratus</name>
    <dbReference type="NCBI Taxonomy" id="102"/>
    <lineage>
        <taxon>Bacteria</taxon>
        <taxon>Pseudomonadati</taxon>
        <taxon>Bacteroidota</taxon>
        <taxon>Flavobacteriia</taxon>
        <taxon>Flavobacteriales</taxon>
        <taxon>Flavobacteriaceae</taxon>
    </lineage>
</organism>
<accession>A0A2S7WVH4</accession>
<dbReference type="OrthoDB" id="954225at2"/>
<dbReference type="SUPFAM" id="SSF109854">
    <property type="entry name" value="DinB/YfiT-like putative metalloenzymes"/>
    <property type="match status" value="1"/>
</dbReference>
<keyword evidence="3" id="KW-1185">Reference proteome</keyword>
<feature type="domain" description="DinB-like" evidence="1">
    <location>
        <begin position="10"/>
        <end position="169"/>
    </location>
</feature>
<sequence length="174" mass="20920">MDKVEIAELLDTKYKELFKWLEHQPREDWEKGPETKWSVSQHIQHLVDSLQLLNNALSYPRFILKYKFGTCNRALRDYESVAKIYQQKLTVNLEKAKVYNQKLKKPTLAERDRLLTRMQIQQKKLQYKTVHISERNLDTLVLPHPLMGKMTVREIIMWTAYHTEHHTKTLQNLY</sequence>
<evidence type="ECO:0000313" key="3">
    <source>
        <dbReference type="Proteomes" id="UP000239068"/>
    </source>
</evidence>
<dbReference type="RefSeq" id="WP_105020131.1">
    <property type="nucleotide sequence ID" value="NZ_MSCM01000001.1"/>
</dbReference>
<evidence type="ECO:0000313" key="2">
    <source>
        <dbReference type="EMBL" id="PQJ81557.1"/>
    </source>
</evidence>
<protein>
    <recommendedName>
        <fullName evidence="1">DinB-like domain-containing protein</fullName>
    </recommendedName>
</protein>